<name>A0ABW3JRZ9_9FLAO</name>
<keyword evidence="2" id="KW-1185">Reference proteome</keyword>
<evidence type="ECO:0000313" key="2">
    <source>
        <dbReference type="Proteomes" id="UP001597062"/>
    </source>
</evidence>
<protein>
    <recommendedName>
        <fullName evidence="3">BioF2-like acetyltransferase domain-containing protein</fullName>
    </recommendedName>
</protein>
<evidence type="ECO:0008006" key="3">
    <source>
        <dbReference type="Google" id="ProtNLM"/>
    </source>
</evidence>
<organism evidence="1 2">
    <name type="scientific">Tenacibaculum geojense</name>
    <dbReference type="NCBI Taxonomy" id="915352"/>
    <lineage>
        <taxon>Bacteria</taxon>
        <taxon>Pseudomonadati</taxon>
        <taxon>Bacteroidota</taxon>
        <taxon>Flavobacteriia</taxon>
        <taxon>Flavobacteriales</taxon>
        <taxon>Flavobacteriaceae</taxon>
        <taxon>Tenacibaculum</taxon>
    </lineage>
</organism>
<dbReference type="RefSeq" id="WP_386107091.1">
    <property type="nucleotide sequence ID" value="NZ_JBHTJR010000045.1"/>
</dbReference>
<dbReference type="Proteomes" id="UP001597062">
    <property type="component" value="Unassembled WGS sequence"/>
</dbReference>
<comment type="caution">
    <text evidence="1">The sequence shown here is derived from an EMBL/GenBank/DDBJ whole genome shotgun (WGS) entry which is preliminary data.</text>
</comment>
<dbReference type="Gene3D" id="3.40.630.30">
    <property type="match status" value="1"/>
</dbReference>
<dbReference type="InterPro" id="IPR016181">
    <property type="entry name" value="Acyl_CoA_acyltransferase"/>
</dbReference>
<evidence type="ECO:0000313" key="1">
    <source>
        <dbReference type="EMBL" id="MFD0993139.1"/>
    </source>
</evidence>
<gene>
    <name evidence="1" type="ORF">ACFQ1U_07975</name>
</gene>
<sequence>MIQLLSRKQINIEKYDTCIANATQCNVFGFSWYLDIACTNWSALVLDDYDAVMPIPWRKKLFTKYVYPPFWILELGIYSNEVVDENEFLIALFDSFNFVETRLNTHNSFSMFLPYRKVRSFQYISLNKTYDLIVNNYRKDRKKDLKKALKHDLTEKWNGDARKFIQLYQKNIGKRVKKLREKDYQNLYELIKVSQQKKVGDLLSIYNKDGVLVAAGFFLKYQGKVSIVASATDLKMRKNGANTFLIDRAIYKYEPHYKEFNFGGSSMKNIAKYFLSFGAKNQQYYFLKYNNLSKILRFFKR</sequence>
<dbReference type="EMBL" id="JBHTJR010000045">
    <property type="protein sequence ID" value="MFD0993139.1"/>
    <property type="molecule type" value="Genomic_DNA"/>
</dbReference>
<reference evidence="2" key="1">
    <citation type="journal article" date="2019" name="Int. J. Syst. Evol. Microbiol.">
        <title>The Global Catalogue of Microorganisms (GCM) 10K type strain sequencing project: providing services to taxonomists for standard genome sequencing and annotation.</title>
        <authorList>
            <consortium name="The Broad Institute Genomics Platform"/>
            <consortium name="The Broad Institute Genome Sequencing Center for Infectious Disease"/>
            <person name="Wu L."/>
            <person name="Ma J."/>
        </authorList>
    </citation>
    <scope>NUCLEOTIDE SEQUENCE [LARGE SCALE GENOMIC DNA]</scope>
    <source>
        <strain evidence="2">CCUG 60527</strain>
    </source>
</reference>
<accession>A0ABW3JRZ9</accession>
<proteinExistence type="predicted"/>
<dbReference type="SUPFAM" id="SSF55729">
    <property type="entry name" value="Acyl-CoA N-acyltransferases (Nat)"/>
    <property type="match status" value="1"/>
</dbReference>